<name>B9LWV1_HALLT</name>
<organism evidence="1 2">
    <name type="scientific">Halorubrum lacusprofundi (strain ATCC 49239 / DSM 5036 / JCM 8891 / ACAM 34)</name>
    <dbReference type="NCBI Taxonomy" id="416348"/>
    <lineage>
        <taxon>Archaea</taxon>
        <taxon>Methanobacteriati</taxon>
        <taxon>Methanobacteriota</taxon>
        <taxon>Stenosarchaea group</taxon>
        <taxon>Halobacteria</taxon>
        <taxon>Halobacteriales</taxon>
        <taxon>Haloferacaceae</taxon>
        <taxon>Halorubrum</taxon>
    </lineage>
</organism>
<keyword evidence="2" id="KW-1185">Reference proteome</keyword>
<dbReference type="KEGG" id="hla:Hlac_3430"/>
<dbReference type="AlphaFoldDB" id="B9LWV1"/>
<dbReference type="Proteomes" id="UP000000740">
    <property type="component" value="Plasmid pHLAC01"/>
</dbReference>
<reference evidence="1 2" key="1">
    <citation type="journal article" date="2016" name="Stand. Genomic Sci.">
        <title>Complete genome sequence of the Antarctic Halorubrum lacusprofundi type strain ACAM 34.</title>
        <authorList>
            <person name="Anderson I.J."/>
            <person name="DasSarma P."/>
            <person name="Lucas S."/>
            <person name="Copeland A."/>
            <person name="Lapidus A."/>
            <person name="Del Rio T.G."/>
            <person name="Tice H."/>
            <person name="Dalin E."/>
            <person name="Bruce D.C."/>
            <person name="Goodwin L."/>
            <person name="Pitluck S."/>
            <person name="Sims D."/>
            <person name="Brettin T.S."/>
            <person name="Detter J.C."/>
            <person name="Han C.S."/>
            <person name="Larimer F."/>
            <person name="Hauser L."/>
            <person name="Land M."/>
            <person name="Ivanova N."/>
            <person name="Richardson P."/>
            <person name="Cavicchioli R."/>
            <person name="DasSarma S."/>
            <person name="Woese C.R."/>
            <person name="Kyrpides N.C."/>
        </authorList>
    </citation>
    <scope>NUCLEOTIDE SEQUENCE [LARGE SCALE GENOMIC DNA]</scope>
    <source>
        <strain evidence="2">ATCC 49239 / DSM 5036 / JCM 8891 / ACAM 34</strain>
    </source>
</reference>
<sequence>MGNYYTSQYYTYNEDHRLRHPMHIPKEKYTLKEFCRVIFDSPEPVLKGYHGQRIKAFLYLSDDGWRDYLDEHYETEDFGEITKFVGEYRNRKGAEQPAKFYVGEYKDDLQMVLTAETEEAIRQALRPVSEHSDCLSPMPIMTEDFQTMNEIVLSTYENMQISEFKSKRVPSLADARTRPDVEREIEYKGIDGRDRLEDFRNEYGVVPTRIQYEHENVSIRIDTSGKFTLETVNQESFNILFDLLNEVVVNVLELLDVANQIKFEKREVEPGNLKIQVPDVSSGEIDFDHPVTLMQAESFINGTKESDDLNFSFSDVTKQAGSLDFSAQVTDENRGSLFNVSATEESMRIVPKHNCSFPSLVEFYLAVIQMLDGGAKMKLYESQTAA</sequence>
<accession>B9LWV1</accession>
<dbReference type="EMBL" id="CP001367">
    <property type="protein sequence ID" value="ACM58942.1"/>
    <property type="molecule type" value="Genomic_DNA"/>
</dbReference>
<evidence type="ECO:0000313" key="1">
    <source>
        <dbReference type="EMBL" id="ACM58942.1"/>
    </source>
</evidence>
<dbReference type="eggNOG" id="arCOG06119">
    <property type="taxonomic scope" value="Archaea"/>
</dbReference>
<geneLocation type="plasmid" evidence="1 2">
    <name>pHLAC01</name>
</geneLocation>
<gene>
    <name evidence="1" type="ordered locus">Hlac_3430</name>
</gene>
<dbReference type="HOGENOM" id="CLU_755672_0_0_2"/>
<proteinExistence type="predicted"/>
<keyword evidence="1" id="KW-0614">Plasmid</keyword>
<protein>
    <submittedName>
        <fullName evidence="1">Uncharacterized protein</fullName>
    </submittedName>
</protein>
<evidence type="ECO:0000313" key="2">
    <source>
        <dbReference type="Proteomes" id="UP000000740"/>
    </source>
</evidence>